<reference evidence="1 2" key="1">
    <citation type="journal article" date="2024" name="Plant Biotechnol. J.">
        <title>Genome and CRISPR/Cas9 system of a widespread forest tree (Populus alba) in the world.</title>
        <authorList>
            <person name="Liu Y.J."/>
            <person name="Jiang P.F."/>
            <person name="Han X.M."/>
            <person name="Li X.Y."/>
            <person name="Wang H.M."/>
            <person name="Wang Y.J."/>
            <person name="Wang X.X."/>
            <person name="Zeng Q.Y."/>
        </authorList>
    </citation>
    <scope>NUCLEOTIDE SEQUENCE [LARGE SCALE GENOMIC DNA]</scope>
    <source>
        <strain evidence="2">cv. PAL-ZL1</strain>
    </source>
</reference>
<name>A0ACC4CNX5_POPAL</name>
<proteinExistence type="predicted"/>
<gene>
    <name evidence="1" type="ORF">D5086_007478</name>
</gene>
<accession>A0ACC4CNX5</accession>
<evidence type="ECO:0000313" key="2">
    <source>
        <dbReference type="Proteomes" id="UP000309997"/>
    </source>
</evidence>
<dbReference type="EMBL" id="RCHU02000003">
    <property type="protein sequence ID" value="KAL3599560.1"/>
    <property type="molecule type" value="Genomic_DNA"/>
</dbReference>
<dbReference type="Proteomes" id="UP000309997">
    <property type="component" value="Unassembled WGS sequence"/>
</dbReference>
<evidence type="ECO:0000313" key="1">
    <source>
        <dbReference type="EMBL" id="KAL3599560.1"/>
    </source>
</evidence>
<organism evidence="1 2">
    <name type="scientific">Populus alba</name>
    <name type="common">White poplar</name>
    <dbReference type="NCBI Taxonomy" id="43335"/>
    <lineage>
        <taxon>Eukaryota</taxon>
        <taxon>Viridiplantae</taxon>
        <taxon>Streptophyta</taxon>
        <taxon>Embryophyta</taxon>
        <taxon>Tracheophyta</taxon>
        <taxon>Spermatophyta</taxon>
        <taxon>Magnoliopsida</taxon>
        <taxon>eudicotyledons</taxon>
        <taxon>Gunneridae</taxon>
        <taxon>Pentapetalae</taxon>
        <taxon>rosids</taxon>
        <taxon>fabids</taxon>
        <taxon>Malpighiales</taxon>
        <taxon>Salicaceae</taxon>
        <taxon>Saliceae</taxon>
        <taxon>Populus</taxon>
    </lineage>
</organism>
<comment type="caution">
    <text evidence="1">The sequence shown here is derived from an EMBL/GenBank/DDBJ whole genome shotgun (WGS) entry which is preliminary data.</text>
</comment>
<keyword evidence="2" id="KW-1185">Reference proteome</keyword>
<protein>
    <submittedName>
        <fullName evidence="1">Uncharacterized protein</fullName>
    </submittedName>
</protein>
<sequence length="449" mass="50953">MSEGVQRVVVIQDVSRDMSPIAIRLVLNGFSLKPGDAIILFGVLHQFNNPSTLSFTEGSRWTQNQCLGLTQNSLKKKFPGRQEYVSNVEILEIAKQCEMEQIFSNSVNLPPNDSPKSTSSMQMKKDKRYFMDKLPCGISRMKHNNTIEQLRGSKTRENIKVDEKEEERVPYDEMIPGGPKRRRSARKPPAPPSTGAVREQQFNHGEEITHENHRRSDSFSKSASTSQFMMTTASSSTSTTGYHEHDTSSSTSKTAKHAYMNFQGKENTANTQQATAGKHSLAANTKFEQKEREAESLNEQQRRQKNIDNWMGESPTDEARPLLKERNYPDLIDQRILESHDVHQLFWMVRVAEKCLSKDRQKRLTMDKVVYALNYIIESNSTCSLGELTSAKPDSPSSVQDSYESYDDTPSYTIETFSPSFPTDITSTGSTSLRLPPSPPINFRHHLHY</sequence>